<dbReference type="AlphaFoldDB" id="A0A0D2KED9"/>
<evidence type="ECO:0000313" key="2">
    <source>
        <dbReference type="Proteomes" id="UP000054270"/>
    </source>
</evidence>
<name>A0A0D2KED9_HYPSF</name>
<organism evidence="1 2">
    <name type="scientific">Hypholoma sublateritium (strain FD-334 SS-4)</name>
    <dbReference type="NCBI Taxonomy" id="945553"/>
    <lineage>
        <taxon>Eukaryota</taxon>
        <taxon>Fungi</taxon>
        <taxon>Dikarya</taxon>
        <taxon>Basidiomycota</taxon>
        <taxon>Agaricomycotina</taxon>
        <taxon>Agaricomycetes</taxon>
        <taxon>Agaricomycetidae</taxon>
        <taxon>Agaricales</taxon>
        <taxon>Agaricineae</taxon>
        <taxon>Strophariaceae</taxon>
        <taxon>Hypholoma</taxon>
    </lineage>
</organism>
<dbReference type="Proteomes" id="UP000054270">
    <property type="component" value="Unassembled WGS sequence"/>
</dbReference>
<reference evidence="2" key="1">
    <citation type="submission" date="2014-04" db="EMBL/GenBank/DDBJ databases">
        <title>Evolutionary Origins and Diversification of the Mycorrhizal Mutualists.</title>
        <authorList>
            <consortium name="DOE Joint Genome Institute"/>
            <consortium name="Mycorrhizal Genomics Consortium"/>
            <person name="Kohler A."/>
            <person name="Kuo A."/>
            <person name="Nagy L.G."/>
            <person name="Floudas D."/>
            <person name="Copeland A."/>
            <person name="Barry K.W."/>
            <person name="Cichocki N."/>
            <person name="Veneault-Fourrey C."/>
            <person name="LaButti K."/>
            <person name="Lindquist E.A."/>
            <person name="Lipzen A."/>
            <person name="Lundell T."/>
            <person name="Morin E."/>
            <person name="Murat C."/>
            <person name="Riley R."/>
            <person name="Ohm R."/>
            <person name="Sun H."/>
            <person name="Tunlid A."/>
            <person name="Henrissat B."/>
            <person name="Grigoriev I.V."/>
            <person name="Hibbett D.S."/>
            <person name="Martin F."/>
        </authorList>
    </citation>
    <scope>NUCLEOTIDE SEQUENCE [LARGE SCALE GENOMIC DNA]</scope>
    <source>
        <strain evidence="2">FD-334 SS-4</strain>
    </source>
</reference>
<proteinExistence type="predicted"/>
<dbReference type="EMBL" id="KN817846">
    <property type="protein sequence ID" value="KJA12902.1"/>
    <property type="molecule type" value="Genomic_DNA"/>
</dbReference>
<gene>
    <name evidence="1" type="ORF">HYPSUDRAFT_210011</name>
</gene>
<keyword evidence="2" id="KW-1185">Reference proteome</keyword>
<evidence type="ECO:0000313" key="1">
    <source>
        <dbReference type="EMBL" id="KJA12902.1"/>
    </source>
</evidence>
<protein>
    <submittedName>
        <fullName evidence="1">Uncharacterized protein</fullName>
    </submittedName>
</protein>
<sequence length="118" mass="13695">MALTHTTTDAPKTTEIVIFAEHLPADVGMSASVRSFRMHVQRVAVVPQPKRKEIVIKWLTIKYLGRARDLEDLTHLNDKAHPKFKDLYCFCIVASHNVLIDKRVLENRQHYESFLKKK</sequence>
<accession>A0A0D2KED9</accession>